<dbReference type="RefSeq" id="WP_019510570.1">
    <property type="nucleotide sequence ID" value="NC_023036.2"/>
</dbReference>
<evidence type="ECO:0000256" key="1">
    <source>
        <dbReference type="ARBA" id="ARBA00023015"/>
    </source>
</evidence>
<dbReference type="EMBL" id="CP006936">
    <property type="protein sequence ID" value="AHC23405.1"/>
    <property type="molecule type" value="Genomic_DNA"/>
</dbReference>
<dbReference type="HOGENOM" id="CLU_069356_14_1_11"/>
<dbReference type="PANTHER" id="PTHR30055:SF226">
    <property type="entry name" value="HTH-TYPE TRANSCRIPTIONAL REGULATOR PKSA"/>
    <property type="match status" value="1"/>
</dbReference>
<dbReference type="InterPro" id="IPR009057">
    <property type="entry name" value="Homeodomain-like_sf"/>
</dbReference>
<dbReference type="Gene3D" id="1.10.357.10">
    <property type="entry name" value="Tetracycline Repressor, domain 2"/>
    <property type="match status" value="1"/>
</dbReference>
<evidence type="ECO:0000313" key="6">
    <source>
        <dbReference type="EMBL" id="AHC23405.1"/>
    </source>
</evidence>
<reference evidence="6 7" key="1">
    <citation type="journal article" date="2014" name="Genome Announc.">
        <title>Complete Genome Sequence of Sterol-Transforming Mycobacterium neoaurum Strain VKM Ac-1815D.</title>
        <authorList>
            <person name="Shtratnikova V.Y."/>
            <person name="Bragin E.Y."/>
            <person name="Dovbnya D.V."/>
            <person name="Pekov Y.A."/>
            <person name="Schelkunov M.I."/>
            <person name="Strizhov N."/>
            <person name="Ivashina T.V."/>
            <person name="Ashapkin V.V."/>
            <person name="Donova M.V."/>
        </authorList>
    </citation>
    <scope>NUCLEOTIDE SEQUENCE [LARGE SCALE GENOMIC DNA]</scope>
    <source>
        <strain evidence="6 7">VKM Ac-1815D</strain>
    </source>
</reference>
<dbReference type="AlphaFoldDB" id="V5X4L9"/>
<sequence length="211" mass="23079">MPHTASRGPGRPPAAKAAETRERILQAAREVFSELGYDAATFQAIAVRSDLTRPAINHYFPSKRALYREVVEHTNAVVVQTGIERARSETTLLGRLSKFFAIAVQADSKDRSAAAFLVTSVLEAQRHPELSQDDHDPLASSREFVKWAVGAAVDNGELTADVDIDTVVEMLVAVMWGMGFYSGYVGTHDRSEAVIAQLELLLANKLFRPVG</sequence>
<dbReference type="GeneID" id="43448259"/>
<dbReference type="InterPro" id="IPR001647">
    <property type="entry name" value="HTH_TetR"/>
</dbReference>
<dbReference type="Gene3D" id="1.10.10.60">
    <property type="entry name" value="Homeodomain-like"/>
    <property type="match status" value="1"/>
</dbReference>
<dbReference type="GO" id="GO:0003700">
    <property type="term" value="F:DNA-binding transcription factor activity"/>
    <property type="evidence" value="ECO:0007669"/>
    <property type="project" value="TreeGrafter"/>
</dbReference>
<dbReference type="InterPro" id="IPR050109">
    <property type="entry name" value="HTH-type_TetR-like_transc_reg"/>
</dbReference>
<evidence type="ECO:0000256" key="4">
    <source>
        <dbReference type="PROSITE-ProRule" id="PRU00335"/>
    </source>
</evidence>
<dbReference type="eggNOG" id="COG1309">
    <property type="taxonomic scope" value="Bacteria"/>
</dbReference>
<keyword evidence="3" id="KW-0804">Transcription</keyword>
<evidence type="ECO:0000256" key="3">
    <source>
        <dbReference type="ARBA" id="ARBA00023163"/>
    </source>
</evidence>
<protein>
    <submittedName>
        <fullName evidence="6">TetR family transcriptional regulator</fullName>
    </submittedName>
</protein>
<dbReference type="Proteomes" id="UP000018763">
    <property type="component" value="Chromosome"/>
</dbReference>
<feature type="domain" description="HTH tetR-type" evidence="5">
    <location>
        <begin position="18"/>
        <end position="78"/>
    </location>
</feature>
<dbReference type="GO" id="GO:0000976">
    <property type="term" value="F:transcription cis-regulatory region binding"/>
    <property type="evidence" value="ECO:0007669"/>
    <property type="project" value="TreeGrafter"/>
</dbReference>
<dbReference type="SUPFAM" id="SSF48498">
    <property type="entry name" value="Tetracyclin repressor-like, C-terminal domain"/>
    <property type="match status" value="1"/>
</dbReference>
<evidence type="ECO:0000259" key="5">
    <source>
        <dbReference type="PROSITE" id="PS50977"/>
    </source>
</evidence>
<name>V5X4L9_MYCNE</name>
<dbReference type="Pfam" id="PF16859">
    <property type="entry name" value="TetR_C_11"/>
    <property type="match status" value="1"/>
</dbReference>
<organism evidence="6 7">
    <name type="scientific">Mycolicibacterium neoaurum VKM Ac-1815D</name>
    <dbReference type="NCBI Taxonomy" id="700508"/>
    <lineage>
        <taxon>Bacteria</taxon>
        <taxon>Bacillati</taxon>
        <taxon>Actinomycetota</taxon>
        <taxon>Actinomycetes</taxon>
        <taxon>Mycobacteriales</taxon>
        <taxon>Mycobacteriaceae</taxon>
        <taxon>Mycolicibacterium</taxon>
    </lineage>
</organism>
<keyword evidence="2 4" id="KW-0238">DNA-binding</keyword>
<evidence type="ECO:0000256" key="2">
    <source>
        <dbReference type="ARBA" id="ARBA00023125"/>
    </source>
</evidence>
<dbReference type="Pfam" id="PF00440">
    <property type="entry name" value="TetR_N"/>
    <property type="match status" value="1"/>
</dbReference>
<dbReference type="PROSITE" id="PS50977">
    <property type="entry name" value="HTH_TETR_2"/>
    <property type="match status" value="1"/>
</dbReference>
<keyword evidence="1" id="KW-0805">Transcription regulation</keyword>
<dbReference type="SUPFAM" id="SSF46689">
    <property type="entry name" value="Homeodomain-like"/>
    <property type="match status" value="1"/>
</dbReference>
<dbReference type="InterPro" id="IPR011075">
    <property type="entry name" value="TetR_C"/>
</dbReference>
<dbReference type="PRINTS" id="PR00455">
    <property type="entry name" value="HTHTETR"/>
</dbReference>
<evidence type="ECO:0000313" key="7">
    <source>
        <dbReference type="Proteomes" id="UP000018763"/>
    </source>
</evidence>
<feature type="DNA-binding region" description="H-T-H motif" evidence="4">
    <location>
        <begin position="41"/>
        <end position="60"/>
    </location>
</feature>
<dbReference type="KEGG" id="mne:D174_01820"/>
<dbReference type="InterPro" id="IPR036271">
    <property type="entry name" value="Tet_transcr_reg_TetR-rel_C_sf"/>
</dbReference>
<accession>V5X4L9</accession>
<proteinExistence type="predicted"/>
<dbReference type="PANTHER" id="PTHR30055">
    <property type="entry name" value="HTH-TYPE TRANSCRIPTIONAL REGULATOR RUTR"/>
    <property type="match status" value="1"/>
</dbReference>
<keyword evidence="7" id="KW-1185">Reference proteome</keyword>
<gene>
    <name evidence="6" type="ORF">D174_01820</name>
</gene>